<dbReference type="InterPro" id="IPR008969">
    <property type="entry name" value="CarboxyPept-like_regulatory"/>
</dbReference>
<evidence type="ECO:0008006" key="4">
    <source>
        <dbReference type="Google" id="ProtNLM"/>
    </source>
</evidence>
<dbReference type="SUPFAM" id="SSF49464">
    <property type="entry name" value="Carboxypeptidase regulatory domain-like"/>
    <property type="match status" value="1"/>
</dbReference>
<proteinExistence type="predicted"/>
<evidence type="ECO:0000313" key="2">
    <source>
        <dbReference type="EMBL" id="PVH25865.1"/>
    </source>
</evidence>
<protein>
    <recommendedName>
        <fullName evidence="4">Carboxypeptidase-like regulatory domain-containing protein</fullName>
    </recommendedName>
</protein>
<evidence type="ECO:0000313" key="3">
    <source>
        <dbReference type="Proteomes" id="UP000245627"/>
    </source>
</evidence>
<keyword evidence="1" id="KW-0732">Signal</keyword>
<dbReference type="OrthoDB" id="1115630at2"/>
<feature type="signal peptide" evidence="1">
    <location>
        <begin position="1"/>
        <end position="22"/>
    </location>
</feature>
<gene>
    <name evidence="2" type="ORF">DC487_08020</name>
</gene>
<reference evidence="2 3" key="1">
    <citation type="submission" date="2018-04" db="EMBL/GenBank/DDBJ databases">
        <title>Sphingobacterium cortibacter sp. nov.</title>
        <authorList>
            <person name="Li Y."/>
        </authorList>
    </citation>
    <scope>NUCLEOTIDE SEQUENCE [LARGE SCALE GENOMIC DNA]</scope>
    <source>
        <strain evidence="2 3">2c-3</strain>
    </source>
</reference>
<feature type="chain" id="PRO_5015757220" description="Carboxypeptidase-like regulatory domain-containing protein" evidence="1">
    <location>
        <begin position="23"/>
        <end position="219"/>
    </location>
</feature>
<accession>A0A2T8HKE1</accession>
<comment type="caution">
    <text evidence="2">The sequence shown here is derived from an EMBL/GenBank/DDBJ whole genome shotgun (WGS) entry which is preliminary data.</text>
</comment>
<dbReference type="Proteomes" id="UP000245627">
    <property type="component" value="Unassembled WGS sequence"/>
</dbReference>
<dbReference type="EMBL" id="QDKG01000002">
    <property type="protein sequence ID" value="PVH25865.1"/>
    <property type="molecule type" value="Genomic_DNA"/>
</dbReference>
<organism evidence="2 3">
    <name type="scientific">Sphingobacterium corticibacter</name>
    <dbReference type="NCBI Taxonomy" id="2171749"/>
    <lineage>
        <taxon>Bacteria</taxon>
        <taxon>Pseudomonadati</taxon>
        <taxon>Bacteroidota</taxon>
        <taxon>Sphingobacteriia</taxon>
        <taxon>Sphingobacteriales</taxon>
        <taxon>Sphingobacteriaceae</taxon>
        <taxon>Sphingobacterium</taxon>
    </lineage>
</organism>
<dbReference type="AlphaFoldDB" id="A0A2T8HKE1"/>
<dbReference type="RefSeq" id="WP_116775437.1">
    <property type="nucleotide sequence ID" value="NZ_QDKG01000002.1"/>
</dbReference>
<sequence>MAKGFPFLVFSILFLTVSFAQAQKKEIVQFSGVITATGTTIEVPYVTIINSSFGNQLFIANHEGYFTFVAHKGDVIAFSSIGYKPMTITVPNDIPGDKYSLNIEMESLVEELPIVSVGPPLPWASVEEFTMAFLAMNSGMDEHLNARRNLSPEALAALSAVLPRSPEEMQSFDGRMNHIQMNNSGIRQNATTPFLNPFAWGSFINQIKNGDFSRKRLKY</sequence>
<name>A0A2T8HKE1_9SPHI</name>
<keyword evidence="3" id="KW-1185">Reference proteome</keyword>
<evidence type="ECO:0000256" key="1">
    <source>
        <dbReference type="SAM" id="SignalP"/>
    </source>
</evidence>